<dbReference type="Proteomes" id="UP000326678">
    <property type="component" value="Chromosome Gxm1"/>
</dbReference>
<feature type="compositionally biased region" description="Low complexity" evidence="1">
    <location>
        <begin position="182"/>
        <end position="194"/>
    </location>
</feature>
<proteinExistence type="predicted"/>
<organism evidence="2 3">
    <name type="scientific">Nostoc sphaeroides CCNUC1</name>
    <dbReference type="NCBI Taxonomy" id="2653204"/>
    <lineage>
        <taxon>Bacteria</taxon>
        <taxon>Bacillati</taxon>
        <taxon>Cyanobacteriota</taxon>
        <taxon>Cyanophyceae</taxon>
        <taxon>Nostocales</taxon>
        <taxon>Nostocaceae</taxon>
        <taxon>Nostoc</taxon>
    </lineage>
</organism>
<dbReference type="KEGG" id="nsh:GXM_04563"/>
<name>A0A5P8W357_9NOSO</name>
<accession>A0A5P8W357</accession>
<reference evidence="2 3" key="1">
    <citation type="submission" date="2019-10" db="EMBL/GenBank/DDBJ databases">
        <title>Genomic and transcriptomic insights into the perfect genentic adaptation of a filamentous nitrogen-fixing cyanobacterium to rice fields.</title>
        <authorList>
            <person name="Chen Z."/>
        </authorList>
    </citation>
    <scope>NUCLEOTIDE SEQUENCE [LARGE SCALE GENOMIC DNA]</scope>
    <source>
        <strain evidence="2">CCNUC1</strain>
    </source>
</reference>
<sequence>MTSSADEIQKLIADIDNLLASGGKRVSRFLSGQAQEPKEVLERIRNFLVRLEEKEALENGIPNQSSEEPQSPLLTKFIDQGNNQYPLPQPELNQEHSTVGARQLKSEFSSLIQPLRSELELLLQERAALIQEIKQLEQRRLQNFSLAQQLTNQEQMITEFLQVLMSRLVPTLTPLLAQTRENSASSSGANSANSEPGISATQPLLESPDPTERLTHLARELDQRLLSLDGTVNVVFEALQRNINTYHESLSQGLARMHSQGMQGEQLMASFLNNLTQHLQERSPSSQLSFLEVESDTSPSLPDPAEITAGIATQPLELIQPETSSLTIDPKQQDTTIAEDLDTVLLQLGIDSSQSSQQTELPQDISALIGDEVDQLYATLFGTGAVNNLSVEVSPASESTSNIAEGASVPPTGDSEAVTADTDLFNLSNVNPQTTQQTPVETIDSSDSQEELFFEDTDLEFVNFSTPQAVSATDSLEIGNQPASADTINTLTELLPDTGNDLELLEVSFYEDNGTITAPVTPEVAEIAEIAIAKPEVLINDEQPEPFSDDYIAASPQENLLAVESNQAPAVPDISLDEEQLQQLDRDLANFDRQLNSELQPATNLDIFSELLDENQDIIPITSPEPLTENTSTTAFSTLAVPQVETEQQNEVTTPVEESSLPPISNSINNPESFNVLQSVWYLGIDLGTTGISAALLNRSTFVVHPIYWSAENPPGTTSFQQSFRLPTEVYLPRASVPHGENESIEVHERTTPAAVAQDKVPDRSDNTPATRSTTDATTNNLYSAQLKPYLQVAIPYKSERQKWEPVLQLNEFSAGPLIWVVRSLSKLLLTLKSEKTSTTPSLMAAAMGISEQDFPKIINNIAGVICTCPSSWSEQYRFNVREALLTSKLIQHPQQVFFVEEAIASLLPELDAANGEQVKLSNHQGSHPAKTSEDPIVGNTLVINIGTAATEMLLVNLPETLQELTYNDFMLHSFAYAGKGIEQDIICQLLLPPKSRQLRKETQSERKTTTNNPWQWQSSIPGLDQMRWQSLGLEQLELPRVGEPDITTRIRLQQRLESSLLGQAVLDAALALKLILQHQESFTLELADQQWILQRRDLESQVFIPFVRRLNRELNKLLVARGIPTESINQAILTGGVACVGTVNRWLRQKLPSAKIIQDLYLGENGAPHCSRVAYGLAMLPLHPQILDIPRQQYTDYFLFTELLRLLPDRSLSFGEVIQLFEGRGINTRTCQQRLLAFLEGELPSGLIPSVIDSAWLTQSSQENPDYQAIATAPLFEKQGNLTYRPNSQQLLSLRRYLDAIKASNQQSLEEAYLVNFALEVHEISK</sequence>
<dbReference type="RefSeq" id="WP_152589679.1">
    <property type="nucleotide sequence ID" value="NZ_CP045226.1"/>
</dbReference>
<gene>
    <name evidence="2" type="ORF">GXM_04563</name>
</gene>
<protein>
    <submittedName>
        <fullName evidence="2">Uncharacterized protein</fullName>
    </submittedName>
</protein>
<evidence type="ECO:0000313" key="2">
    <source>
        <dbReference type="EMBL" id="QFS47082.1"/>
    </source>
</evidence>
<feature type="region of interest" description="Disordered" evidence="1">
    <location>
        <begin position="646"/>
        <end position="665"/>
    </location>
</feature>
<evidence type="ECO:0000256" key="1">
    <source>
        <dbReference type="SAM" id="MobiDB-lite"/>
    </source>
</evidence>
<feature type="compositionally biased region" description="Basic and acidic residues" evidence="1">
    <location>
        <begin position="740"/>
        <end position="751"/>
    </location>
</feature>
<feature type="region of interest" description="Disordered" evidence="1">
    <location>
        <begin position="180"/>
        <end position="210"/>
    </location>
</feature>
<evidence type="ECO:0000313" key="3">
    <source>
        <dbReference type="Proteomes" id="UP000326678"/>
    </source>
</evidence>
<keyword evidence="3" id="KW-1185">Reference proteome</keyword>
<dbReference type="EMBL" id="CP045226">
    <property type="protein sequence ID" value="QFS47082.1"/>
    <property type="molecule type" value="Genomic_DNA"/>
</dbReference>
<feature type="region of interest" description="Disordered" evidence="1">
    <location>
        <begin position="738"/>
        <end position="777"/>
    </location>
</feature>
<feature type="compositionally biased region" description="Low complexity" evidence="1">
    <location>
        <begin position="767"/>
        <end position="777"/>
    </location>
</feature>